<evidence type="ECO:0000313" key="4">
    <source>
        <dbReference type="Proteomes" id="UP001287356"/>
    </source>
</evidence>
<dbReference type="EMBL" id="JAULSN010000001">
    <property type="protein sequence ID" value="KAK3382792.1"/>
    <property type="molecule type" value="Genomic_DNA"/>
</dbReference>
<reference evidence="3" key="1">
    <citation type="journal article" date="2023" name="Mol. Phylogenet. Evol.">
        <title>Genome-scale phylogeny and comparative genomics of the fungal order Sordariales.</title>
        <authorList>
            <person name="Hensen N."/>
            <person name="Bonometti L."/>
            <person name="Westerberg I."/>
            <person name="Brannstrom I.O."/>
            <person name="Guillou S."/>
            <person name="Cros-Aarteil S."/>
            <person name="Calhoun S."/>
            <person name="Haridas S."/>
            <person name="Kuo A."/>
            <person name="Mondo S."/>
            <person name="Pangilinan J."/>
            <person name="Riley R."/>
            <person name="LaButti K."/>
            <person name="Andreopoulos B."/>
            <person name="Lipzen A."/>
            <person name="Chen C."/>
            <person name="Yan M."/>
            <person name="Daum C."/>
            <person name="Ng V."/>
            <person name="Clum A."/>
            <person name="Steindorff A."/>
            <person name="Ohm R.A."/>
            <person name="Martin F."/>
            <person name="Silar P."/>
            <person name="Natvig D.O."/>
            <person name="Lalanne C."/>
            <person name="Gautier V."/>
            <person name="Ament-Velasquez S.L."/>
            <person name="Kruys A."/>
            <person name="Hutchinson M.I."/>
            <person name="Powell A.J."/>
            <person name="Barry K."/>
            <person name="Miller A.N."/>
            <person name="Grigoriev I.V."/>
            <person name="Debuchy R."/>
            <person name="Gladieux P."/>
            <person name="Hiltunen Thoren M."/>
            <person name="Johannesson H."/>
        </authorList>
    </citation>
    <scope>NUCLEOTIDE SEQUENCE</scope>
    <source>
        <strain evidence="3">CBS 958.72</strain>
    </source>
</reference>
<feature type="region of interest" description="Disordered" evidence="1">
    <location>
        <begin position="1"/>
        <end position="22"/>
    </location>
</feature>
<dbReference type="GO" id="GO:0003677">
    <property type="term" value="F:DNA binding"/>
    <property type="evidence" value="ECO:0007669"/>
    <property type="project" value="InterPro"/>
</dbReference>
<evidence type="ECO:0000313" key="3">
    <source>
        <dbReference type="EMBL" id="KAK3382792.1"/>
    </source>
</evidence>
<feature type="compositionally biased region" description="Basic and acidic residues" evidence="1">
    <location>
        <begin position="289"/>
        <end position="298"/>
    </location>
</feature>
<proteinExistence type="predicted"/>
<gene>
    <name evidence="3" type="ORF">B0T24DRAFT_23109</name>
</gene>
<protein>
    <recommendedName>
        <fullName evidence="2">DUF7726 domain-containing protein</fullName>
    </recommendedName>
</protein>
<dbReference type="PANTHER" id="PTHR42339:SF1">
    <property type="entry name" value="HISTONE H1"/>
    <property type="match status" value="1"/>
</dbReference>
<keyword evidence="4" id="KW-1185">Reference proteome</keyword>
<dbReference type="Proteomes" id="UP001287356">
    <property type="component" value="Unassembled WGS sequence"/>
</dbReference>
<feature type="domain" description="DUF7726" evidence="2">
    <location>
        <begin position="189"/>
        <end position="271"/>
    </location>
</feature>
<dbReference type="AlphaFoldDB" id="A0AAE0TX67"/>
<feature type="compositionally biased region" description="Basic and acidic residues" evidence="1">
    <location>
        <begin position="271"/>
        <end position="280"/>
    </location>
</feature>
<comment type="caution">
    <text evidence="3">The sequence shown here is derived from an EMBL/GenBank/DDBJ whole genome shotgun (WGS) entry which is preliminary data.</text>
</comment>
<organism evidence="3 4">
    <name type="scientific">Lasiosphaeria ovina</name>
    <dbReference type="NCBI Taxonomy" id="92902"/>
    <lineage>
        <taxon>Eukaryota</taxon>
        <taxon>Fungi</taxon>
        <taxon>Dikarya</taxon>
        <taxon>Ascomycota</taxon>
        <taxon>Pezizomycotina</taxon>
        <taxon>Sordariomycetes</taxon>
        <taxon>Sordariomycetidae</taxon>
        <taxon>Sordariales</taxon>
        <taxon>Lasiosphaeriaceae</taxon>
        <taxon>Lasiosphaeria</taxon>
    </lineage>
</organism>
<sequence length="298" mass="31954">MPISSLLSAAPDKENLPLPLPTVTKAPAAAAAAASRKRKPTEALAPAPEFNVDDIYLGNREVDENPDQVRRKINRYIDGGATTKTAFAREIGVSSKSLSGFMAENGPNKGYNHASYRAAWEFFKKREMVGLKLPVKRLKTTAAAATTPGTTATAPGTTGTAASRKPAFNSAGVDLSDIALPGEATDAVPVFDSCDEVRRKINLHLKKEGVTQAQFCRDILAQLQGPGRPASIQGSQLSRFRGMKGAGAGATTGVYYGAYVFFEKLRLKEGKPKTKHRTDMEQAWGPGGFDRENDSRRG</sequence>
<accession>A0AAE0TX67</accession>
<feature type="domain" description="DUF7726" evidence="2">
    <location>
        <begin position="61"/>
        <end position="132"/>
    </location>
</feature>
<feature type="region of interest" description="Disordered" evidence="1">
    <location>
        <begin position="144"/>
        <end position="165"/>
    </location>
</feature>
<dbReference type="InterPro" id="IPR056143">
    <property type="entry name" value="DUF7726"/>
</dbReference>
<dbReference type="InterPro" id="IPR010982">
    <property type="entry name" value="Lambda_DNA-bd_dom_sf"/>
</dbReference>
<dbReference type="Pfam" id="PF24852">
    <property type="entry name" value="DUF7726"/>
    <property type="match status" value="2"/>
</dbReference>
<evidence type="ECO:0000259" key="2">
    <source>
        <dbReference type="Pfam" id="PF24852"/>
    </source>
</evidence>
<dbReference type="PANTHER" id="PTHR42339">
    <property type="entry name" value="HISTONE H1"/>
    <property type="match status" value="1"/>
</dbReference>
<name>A0AAE0TX67_9PEZI</name>
<reference evidence="3" key="2">
    <citation type="submission" date="2023-06" db="EMBL/GenBank/DDBJ databases">
        <authorList>
            <consortium name="Lawrence Berkeley National Laboratory"/>
            <person name="Haridas S."/>
            <person name="Hensen N."/>
            <person name="Bonometti L."/>
            <person name="Westerberg I."/>
            <person name="Brannstrom I.O."/>
            <person name="Guillou S."/>
            <person name="Cros-Aarteil S."/>
            <person name="Calhoun S."/>
            <person name="Kuo A."/>
            <person name="Mondo S."/>
            <person name="Pangilinan J."/>
            <person name="Riley R."/>
            <person name="Labutti K."/>
            <person name="Andreopoulos B."/>
            <person name="Lipzen A."/>
            <person name="Chen C."/>
            <person name="Yanf M."/>
            <person name="Daum C."/>
            <person name="Ng V."/>
            <person name="Clum A."/>
            <person name="Steindorff A."/>
            <person name="Ohm R."/>
            <person name="Martin F."/>
            <person name="Silar P."/>
            <person name="Natvig D."/>
            <person name="Lalanne C."/>
            <person name="Gautier V."/>
            <person name="Ament-Velasquez S.L."/>
            <person name="Kruys A."/>
            <person name="Hutchinson M.I."/>
            <person name="Powell A.J."/>
            <person name="Barry K."/>
            <person name="Miller A.N."/>
            <person name="Grigoriev I.V."/>
            <person name="Debuchy R."/>
            <person name="Gladieux P."/>
            <person name="Thoren M.H."/>
            <person name="Johannesson H."/>
        </authorList>
    </citation>
    <scope>NUCLEOTIDE SEQUENCE</scope>
    <source>
        <strain evidence="3">CBS 958.72</strain>
    </source>
</reference>
<feature type="region of interest" description="Disordered" evidence="1">
    <location>
        <begin position="271"/>
        <end position="298"/>
    </location>
</feature>
<feature type="compositionally biased region" description="Low complexity" evidence="1">
    <location>
        <begin position="144"/>
        <end position="162"/>
    </location>
</feature>
<dbReference type="Gene3D" id="1.10.260.40">
    <property type="entry name" value="lambda repressor-like DNA-binding domains"/>
    <property type="match status" value="1"/>
</dbReference>
<evidence type="ECO:0000256" key="1">
    <source>
        <dbReference type="SAM" id="MobiDB-lite"/>
    </source>
</evidence>